<comment type="caution">
    <text evidence="3">The sequence shown here is derived from an EMBL/GenBank/DDBJ whole genome shotgun (WGS) entry which is preliminary data.</text>
</comment>
<dbReference type="AlphaFoldDB" id="A0A1H0ILD8"/>
<dbReference type="Pfam" id="PF13635">
    <property type="entry name" value="DUF4143"/>
    <property type="match status" value="1"/>
</dbReference>
<dbReference type="InterPro" id="IPR025420">
    <property type="entry name" value="DUF4143"/>
</dbReference>
<feature type="domain" description="DUF4143" evidence="2">
    <location>
        <begin position="226"/>
        <end position="391"/>
    </location>
</feature>
<name>A0A1H0ILD8_9BACT</name>
<gene>
    <name evidence="3" type="ORF">SAMN04487900_11569</name>
</gene>
<dbReference type="PANTHER" id="PTHR33295:SF7">
    <property type="entry name" value="ATPASE"/>
    <property type="match status" value="1"/>
</dbReference>
<accession>A0A1H0ILD8</accession>
<dbReference type="Gene3D" id="3.40.50.300">
    <property type="entry name" value="P-loop containing nucleotide triphosphate hydrolases"/>
    <property type="match status" value="1"/>
</dbReference>
<dbReference type="Proteomes" id="UP000199134">
    <property type="component" value="Unassembled WGS sequence"/>
</dbReference>
<sequence>MLYRKITSYIEDYLKSDNNKILILEGARQIGKSFSIREVGTRLYSNFVEINFVEDDEGEQLFKNIHKKEDFYLTLSMIAGDKLDNRDNTLVFLDEIQHYPQYLTMLKFLREDNRYRYIASGSLLGITLQDTTSIPVGSITIKEMFQLDFEEFLIANGFGTEAIDMLRKAYMNRQSLSEEYHNHVLDLFRRYLLVGGLPDAVNTYLETHNIVKVREVQDGIRSLYASDASKYEKEHNKKLLIRRIYEMIPSQMENKKKRVVAQNIRGKKGDRFDQYKEEFEYLISSGISLAVNAISNPRFPLSESLQKNLLKLYLNDVGLLTGILYRNNIRPVLDDIRSINLGSVYENVVAQELRAHGHKLFYYDNRKQGEVDYLVDNHNTMSAHPIEVKSGKDYTEHSALNNLLKNPEYNVLSATVISNERKVYQDGKITYMPVYFVMFFDERVEADSPQADEAEYIF</sequence>
<protein>
    <recommendedName>
        <fullName evidence="5">AAA+ ATPase domain-containing protein</fullName>
    </recommendedName>
</protein>
<feature type="domain" description="AAA" evidence="1">
    <location>
        <begin position="18"/>
        <end position="153"/>
    </location>
</feature>
<evidence type="ECO:0000259" key="1">
    <source>
        <dbReference type="Pfam" id="PF13173"/>
    </source>
</evidence>
<dbReference type="SUPFAM" id="SSF52540">
    <property type="entry name" value="P-loop containing nucleoside triphosphate hydrolases"/>
    <property type="match status" value="1"/>
</dbReference>
<dbReference type="InterPro" id="IPR041682">
    <property type="entry name" value="AAA_14"/>
</dbReference>
<dbReference type="PANTHER" id="PTHR33295">
    <property type="entry name" value="ATPASE"/>
    <property type="match status" value="1"/>
</dbReference>
<dbReference type="OrthoDB" id="9801840at2"/>
<reference evidence="4" key="1">
    <citation type="submission" date="2016-10" db="EMBL/GenBank/DDBJ databases">
        <authorList>
            <person name="de Groot N.N."/>
        </authorList>
    </citation>
    <scope>NUCLEOTIDE SEQUENCE [LARGE SCALE GENOMIC DNA]</scope>
    <source>
        <strain evidence="4">BP1-145</strain>
    </source>
</reference>
<dbReference type="Pfam" id="PF13173">
    <property type="entry name" value="AAA_14"/>
    <property type="match status" value="1"/>
</dbReference>
<evidence type="ECO:0000259" key="2">
    <source>
        <dbReference type="Pfam" id="PF13635"/>
    </source>
</evidence>
<organism evidence="3 4">
    <name type="scientific">Prevotella communis</name>
    <dbReference type="NCBI Taxonomy" id="2913614"/>
    <lineage>
        <taxon>Bacteria</taxon>
        <taxon>Pseudomonadati</taxon>
        <taxon>Bacteroidota</taxon>
        <taxon>Bacteroidia</taxon>
        <taxon>Bacteroidales</taxon>
        <taxon>Prevotellaceae</taxon>
        <taxon>Prevotella</taxon>
    </lineage>
</organism>
<evidence type="ECO:0000313" key="4">
    <source>
        <dbReference type="Proteomes" id="UP000199134"/>
    </source>
</evidence>
<evidence type="ECO:0000313" key="3">
    <source>
        <dbReference type="EMBL" id="SDO32247.1"/>
    </source>
</evidence>
<dbReference type="EMBL" id="FNIW01000015">
    <property type="protein sequence ID" value="SDO32247.1"/>
    <property type="molecule type" value="Genomic_DNA"/>
</dbReference>
<evidence type="ECO:0008006" key="5">
    <source>
        <dbReference type="Google" id="ProtNLM"/>
    </source>
</evidence>
<proteinExistence type="predicted"/>
<dbReference type="InterPro" id="IPR027417">
    <property type="entry name" value="P-loop_NTPase"/>
</dbReference>
<dbReference type="RefSeq" id="WP_091854160.1">
    <property type="nucleotide sequence ID" value="NZ_FNIW01000015.1"/>
</dbReference>